<evidence type="ECO:0000256" key="7">
    <source>
        <dbReference type="ARBA" id="ARBA00022967"/>
    </source>
</evidence>
<dbReference type="RefSeq" id="WP_039248405.1">
    <property type="nucleotide sequence ID" value="NZ_JDRX01000002.1"/>
</dbReference>
<keyword evidence="4 10" id="KW-1003">Cell membrane</keyword>
<comment type="caution">
    <text evidence="12">The sequence shown here is derived from an EMBL/GenBank/DDBJ whole genome shotgun (WGS) entry which is preliminary data.</text>
</comment>
<organism evidence="12 13">
    <name type="scientific">Clostridium novyi A str. 4570</name>
    <dbReference type="NCBI Taxonomy" id="1444290"/>
    <lineage>
        <taxon>Bacteria</taxon>
        <taxon>Bacillati</taxon>
        <taxon>Bacillota</taxon>
        <taxon>Clostridia</taxon>
        <taxon>Eubacteriales</taxon>
        <taxon>Clostridiaceae</taxon>
        <taxon>Clostridium</taxon>
    </lineage>
</organism>
<dbReference type="GO" id="GO:0006824">
    <property type="term" value="P:cobalt ion transport"/>
    <property type="evidence" value="ECO:0007669"/>
    <property type="project" value="InterPro"/>
</dbReference>
<dbReference type="InterPro" id="IPR050095">
    <property type="entry name" value="ECF_ABC_transporter_ATP-bd"/>
</dbReference>
<keyword evidence="8 10" id="KW-0472">Membrane</keyword>
<evidence type="ECO:0000313" key="13">
    <source>
        <dbReference type="Proteomes" id="UP000030016"/>
    </source>
</evidence>
<dbReference type="AlphaFoldDB" id="A0AA88ZSP6"/>
<dbReference type="GO" id="GO:0042626">
    <property type="term" value="F:ATPase-coupled transmembrane transporter activity"/>
    <property type="evidence" value="ECO:0007669"/>
    <property type="project" value="TreeGrafter"/>
</dbReference>
<dbReference type="InterPro" id="IPR027417">
    <property type="entry name" value="P-loop_NTPase"/>
</dbReference>
<protein>
    <recommendedName>
        <fullName evidence="10">ABC transporter ATP-binding protein</fullName>
    </recommendedName>
</protein>
<evidence type="ECO:0000256" key="10">
    <source>
        <dbReference type="RuleBase" id="RU364103"/>
    </source>
</evidence>
<reference evidence="12 13" key="1">
    <citation type="submission" date="2014-01" db="EMBL/GenBank/DDBJ databases">
        <title>Plasmidome dynamics in the species complex Clostridium novyi sensu lato converts strains of independent lineages into distinctly different pathogens.</title>
        <authorList>
            <person name="Skarin H."/>
            <person name="Segerman B."/>
        </authorList>
    </citation>
    <scope>NUCLEOTIDE SEQUENCE [LARGE SCALE GENOMIC DNA]</scope>
    <source>
        <strain evidence="12 13">4570</strain>
    </source>
</reference>
<dbReference type="PANTHER" id="PTHR43553:SF24">
    <property type="entry name" value="ENERGY-COUPLING FACTOR TRANSPORTER ATP-BINDING PROTEIN ECFA1"/>
    <property type="match status" value="1"/>
</dbReference>
<comment type="subcellular location">
    <subcellularLocation>
        <location evidence="1 10">Cell membrane</location>
        <topology evidence="1 10">Peripheral membrane protein</topology>
    </subcellularLocation>
</comment>
<dbReference type="NCBIfam" id="TIGR01166">
    <property type="entry name" value="cbiO"/>
    <property type="match status" value="1"/>
</dbReference>
<dbReference type="PROSITE" id="PS50893">
    <property type="entry name" value="ABC_TRANSPORTER_2"/>
    <property type="match status" value="1"/>
</dbReference>
<accession>A0AA88ZSP6</accession>
<name>A0AA88ZSP6_CLONO</name>
<comment type="function">
    <text evidence="10">Part of an ABC transporter complex. Responsible for energy coupling to the transport system.</text>
</comment>
<feature type="domain" description="ABC transporter" evidence="11">
    <location>
        <begin position="6"/>
        <end position="241"/>
    </location>
</feature>
<evidence type="ECO:0000256" key="1">
    <source>
        <dbReference type="ARBA" id="ARBA00004202"/>
    </source>
</evidence>
<dbReference type="InterPro" id="IPR003439">
    <property type="entry name" value="ABC_transporter-like_ATP-bd"/>
</dbReference>
<dbReference type="GO" id="GO:0043190">
    <property type="term" value="C:ATP-binding cassette (ABC) transporter complex"/>
    <property type="evidence" value="ECO:0007669"/>
    <property type="project" value="TreeGrafter"/>
</dbReference>
<keyword evidence="3 10" id="KW-0813">Transport</keyword>
<keyword evidence="7" id="KW-1278">Translocase</keyword>
<evidence type="ECO:0000256" key="8">
    <source>
        <dbReference type="ARBA" id="ARBA00023136"/>
    </source>
</evidence>
<dbReference type="PROSITE" id="PS00211">
    <property type="entry name" value="ABC_TRANSPORTER_1"/>
    <property type="match status" value="1"/>
</dbReference>
<comment type="function">
    <text evidence="9">Probably part of an ABC transporter complex. Responsible for energy coupling to the transport system.</text>
</comment>
<dbReference type="PANTHER" id="PTHR43553">
    <property type="entry name" value="HEAVY METAL TRANSPORTER"/>
    <property type="match status" value="1"/>
</dbReference>
<gene>
    <name evidence="12" type="ORF">Z969_01545</name>
</gene>
<dbReference type="InterPro" id="IPR003593">
    <property type="entry name" value="AAA+_ATPase"/>
</dbReference>
<dbReference type="CDD" id="cd03225">
    <property type="entry name" value="ABC_cobalt_CbiO_domain1"/>
    <property type="match status" value="1"/>
</dbReference>
<evidence type="ECO:0000256" key="4">
    <source>
        <dbReference type="ARBA" id="ARBA00022475"/>
    </source>
</evidence>
<evidence type="ECO:0000313" key="12">
    <source>
        <dbReference type="EMBL" id="KGN03306.1"/>
    </source>
</evidence>
<dbReference type="InterPro" id="IPR015856">
    <property type="entry name" value="ABC_transpr_CbiO/EcfA_su"/>
</dbReference>
<dbReference type="EMBL" id="JDRX01000002">
    <property type="protein sequence ID" value="KGN03306.1"/>
    <property type="molecule type" value="Genomic_DNA"/>
</dbReference>
<sequence length="278" mass="31806">MKEYILETKNLSFKYEDGTNALNNINLKIEKGKKIAFLGVNGAGKSTLFLNFNGILKPSSGEVLYKGEKIKYTHSYLNELRKNIGIVFQDPDNQLFSANVYQEVSFGAMNLDLDETEVRKRVDEGLKSVNMYEYKDKAVHFLSYGQKKRVSIADILVMEPEIIIFDEPTSSLDPKHAKQIVEIFNEINEAGITVILSTHDVEIAYSWADYIIVMKDGKVVKSGEPVEIFKDDDFIKDVYLDKPIVLEVYEKLVEKAYIESQDNIPRDKDELIKILDNK</sequence>
<dbReference type="InterPro" id="IPR005876">
    <property type="entry name" value="Co_trans_ATP-bd"/>
</dbReference>
<dbReference type="Pfam" id="PF00005">
    <property type="entry name" value="ABC_tran"/>
    <property type="match status" value="1"/>
</dbReference>
<evidence type="ECO:0000259" key="11">
    <source>
        <dbReference type="PROSITE" id="PS50893"/>
    </source>
</evidence>
<keyword evidence="6 10" id="KW-0067">ATP-binding</keyword>
<dbReference type="SUPFAM" id="SSF52540">
    <property type="entry name" value="P-loop containing nucleoside triphosphate hydrolases"/>
    <property type="match status" value="1"/>
</dbReference>
<evidence type="ECO:0000256" key="2">
    <source>
        <dbReference type="ARBA" id="ARBA00005417"/>
    </source>
</evidence>
<dbReference type="FunFam" id="3.40.50.300:FF:000224">
    <property type="entry name" value="Energy-coupling factor transporter ATP-binding protein EcfA"/>
    <property type="match status" value="1"/>
</dbReference>
<dbReference type="GO" id="GO:0016887">
    <property type="term" value="F:ATP hydrolysis activity"/>
    <property type="evidence" value="ECO:0007669"/>
    <property type="project" value="InterPro"/>
</dbReference>
<evidence type="ECO:0000256" key="9">
    <source>
        <dbReference type="ARBA" id="ARBA00025157"/>
    </source>
</evidence>
<dbReference type="GO" id="GO:0005524">
    <property type="term" value="F:ATP binding"/>
    <property type="evidence" value="ECO:0007669"/>
    <property type="project" value="UniProtKB-UniRule"/>
</dbReference>
<dbReference type="SMART" id="SM00382">
    <property type="entry name" value="AAA"/>
    <property type="match status" value="1"/>
</dbReference>
<dbReference type="Proteomes" id="UP000030016">
    <property type="component" value="Unassembled WGS sequence"/>
</dbReference>
<evidence type="ECO:0000256" key="3">
    <source>
        <dbReference type="ARBA" id="ARBA00022448"/>
    </source>
</evidence>
<evidence type="ECO:0000256" key="6">
    <source>
        <dbReference type="ARBA" id="ARBA00022840"/>
    </source>
</evidence>
<dbReference type="Gene3D" id="3.40.50.300">
    <property type="entry name" value="P-loop containing nucleotide triphosphate hydrolases"/>
    <property type="match status" value="1"/>
</dbReference>
<proteinExistence type="inferred from homology"/>
<comment type="similarity">
    <text evidence="2 10">Belongs to the ABC transporter superfamily.</text>
</comment>
<evidence type="ECO:0000256" key="5">
    <source>
        <dbReference type="ARBA" id="ARBA00022741"/>
    </source>
</evidence>
<dbReference type="InterPro" id="IPR017871">
    <property type="entry name" value="ABC_transporter-like_CS"/>
</dbReference>
<keyword evidence="5 10" id="KW-0547">Nucleotide-binding</keyword>